<evidence type="ECO:0000313" key="10">
    <source>
        <dbReference type="Proteomes" id="UP000295717"/>
    </source>
</evidence>
<dbReference type="GO" id="GO:0005524">
    <property type="term" value="F:ATP binding"/>
    <property type="evidence" value="ECO:0007669"/>
    <property type="project" value="UniProtKB-KW"/>
</dbReference>
<dbReference type="GO" id="GO:0007234">
    <property type="term" value="P:osmosensory signaling via phosphorelay pathway"/>
    <property type="evidence" value="ECO:0007669"/>
    <property type="project" value="TreeGrafter"/>
</dbReference>
<keyword evidence="10" id="KW-1185">Reference proteome</keyword>
<dbReference type="PANTHER" id="PTHR42878">
    <property type="entry name" value="TWO-COMPONENT HISTIDINE KINASE"/>
    <property type="match status" value="1"/>
</dbReference>
<keyword evidence="4" id="KW-0547">Nucleotide-binding</keyword>
<dbReference type="SUPFAM" id="SSF55874">
    <property type="entry name" value="ATPase domain of HSP90 chaperone/DNA topoisomerase II/histidine kinase"/>
    <property type="match status" value="1"/>
</dbReference>
<evidence type="ECO:0000256" key="2">
    <source>
        <dbReference type="ARBA" id="ARBA00012438"/>
    </source>
</evidence>
<keyword evidence="5 9" id="KW-0418">Kinase</keyword>
<gene>
    <name evidence="9" type="ORF">EDC35_10370</name>
</gene>
<dbReference type="EMBL" id="SMAO01000003">
    <property type="protein sequence ID" value="TCT21972.1"/>
    <property type="molecule type" value="Genomic_DNA"/>
</dbReference>
<keyword evidence="7" id="KW-0902">Two-component regulatory system</keyword>
<keyword evidence="3" id="KW-0808">Transferase</keyword>
<reference evidence="9 10" key="1">
    <citation type="submission" date="2019-03" db="EMBL/GenBank/DDBJ databases">
        <title>Genomic Encyclopedia of Type Strains, Phase IV (KMG-IV): sequencing the most valuable type-strain genomes for metagenomic binning, comparative biology and taxonomic classification.</title>
        <authorList>
            <person name="Goeker M."/>
        </authorList>
    </citation>
    <scope>NUCLEOTIDE SEQUENCE [LARGE SCALE GENOMIC DNA]</scope>
    <source>
        <strain evidence="9 10">DSM 13587</strain>
    </source>
</reference>
<organism evidence="9 10">
    <name type="scientific">Thiobaca trueperi</name>
    <dbReference type="NCBI Taxonomy" id="127458"/>
    <lineage>
        <taxon>Bacteria</taxon>
        <taxon>Pseudomonadati</taxon>
        <taxon>Pseudomonadota</taxon>
        <taxon>Gammaproteobacteria</taxon>
        <taxon>Chromatiales</taxon>
        <taxon>Chromatiaceae</taxon>
        <taxon>Thiobaca</taxon>
    </lineage>
</organism>
<evidence type="ECO:0000256" key="1">
    <source>
        <dbReference type="ARBA" id="ARBA00000085"/>
    </source>
</evidence>
<evidence type="ECO:0000256" key="4">
    <source>
        <dbReference type="ARBA" id="ARBA00022741"/>
    </source>
</evidence>
<dbReference type="Gene3D" id="3.30.565.10">
    <property type="entry name" value="Histidine kinase-like ATPase, C-terminal domain"/>
    <property type="match status" value="1"/>
</dbReference>
<dbReference type="PANTHER" id="PTHR42878:SF7">
    <property type="entry name" value="SENSOR HISTIDINE KINASE GLRK"/>
    <property type="match status" value="1"/>
</dbReference>
<dbReference type="GO" id="GO:0030295">
    <property type="term" value="F:protein kinase activator activity"/>
    <property type="evidence" value="ECO:0007669"/>
    <property type="project" value="TreeGrafter"/>
</dbReference>
<dbReference type="RefSeq" id="WP_132976388.1">
    <property type="nucleotide sequence ID" value="NZ_SMAO01000003.1"/>
</dbReference>
<dbReference type="InterPro" id="IPR050351">
    <property type="entry name" value="BphY/WalK/GraS-like"/>
</dbReference>
<evidence type="ECO:0000256" key="5">
    <source>
        <dbReference type="ARBA" id="ARBA00022777"/>
    </source>
</evidence>
<dbReference type="InterPro" id="IPR005467">
    <property type="entry name" value="His_kinase_dom"/>
</dbReference>
<dbReference type="InterPro" id="IPR036890">
    <property type="entry name" value="HATPase_C_sf"/>
</dbReference>
<dbReference type="AlphaFoldDB" id="A0A4V2V1P8"/>
<dbReference type="InterPro" id="IPR003594">
    <property type="entry name" value="HATPase_dom"/>
</dbReference>
<accession>A0A4V2V1P8</accession>
<evidence type="ECO:0000256" key="7">
    <source>
        <dbReference type="ARBA" id="ARBA00023012"/>
    </source>
</evidence>
<dbReference type="Proteomes" id="UP000295717">
    <property type="component" value="Unassembled WGS sequence"/>
</dbReference>
<dbReference type="GO" id="GO:0004673">
    <property type="term" value="F:protein histidine kinase activity"/>
    <property type="evidence" value="ECO:0007669"/>
    <property type="project" value="UniProtKB-EC"/>
</dbReference>
<evidence type="ECO:0000259" key="8">
    <source>
        <dbReference type="PROSITE" id="PS50109"/>
    </source>
</evidence>
<proteinExistence type="predicted"/>
<evidence type="ECO:0000256" key="3">
    <source>
        <dbReference type="ARBA" id="ARBA00022679"/>
    </source>
</evidence>
<dbReference type="PROSITE" id="PS50109">
    <property type="entry name" value="HIS_KIN"/>
    <property type="match status" value="1"/>
</dbReference>
<dbReference type="Pfam" id="PF02518">
    <property type="entry name" value="HATPase_c"/>
    <property type="match status" value="1"/>
</dbReference>
<dbReference type="OrthoDB" id="9811306at2"/>
<feature type="domain" description="Histidine kinase" evidence="8">
    <location>
        <begin position="9"/>
        <end position="224"/>
    </location>
</feature>
<evidence type="ECO:0000256" key="6">
    <source>
        <dbReference type="ARBA" id="ARBA00022840"/>
    </source>
</evidence>
<dbReference type="GO" id="GO:0000156">
    <property type="term" value="F:phosphorelay response regulator activity"/>
    <property type="evidence" value="ECO:0007669"/>
    <property type="project" value="TreeGrafter"/>
</dbReference>
<dbReference type="EC" id="2.7.13.3" evidence="2"/>
<evidence type="ECO:0000313" key="9">
    <source>
        <dbReference type="EMBL" id="TCT21972.1"/>
    </source>
</evidence>
<comment type="catalytic activity">
    <reaction evidence="1">
        <text>ATP + protein L-histidine = ADP + protein N-phospho-L-histidine.</text>
        <dbReference type="EC" id="2.7.13.3"/>
    </reaction>
</comment>
<sequence>MDFSDILALSIHDIKNSLGVILNNLDELIDDPNNHLADPRQAQILRHEAQRANSNLIQLLTLYRLGHEQLAVRVTEQNMEDFFDEVIADTQSVCRALNLDLSYRCDPALSGYFDTELVRSVLESTIGNARRYARANILLSAEEEAGYLVIRVEDDGTGFPGNLPQWLTDAPVSVQEAENPSRTRLGLYFASQIAQLHRTAGRTGRLRLRNGHVLPGGCLELWLP</sequence>
<name>A0A4V2V1P8_9GAMM</name>
<protein>
    <recommendedName>
        <fullName evidence="2">histidine kinase</fullName>
        <ecNumber evidence="2">2.7.13.3</ecNumber>
    </recommendedName>
</protein>
<comment type="caution">
    <text evidence="9">The sequence shown here is derived from an EMBL/GenBank/DDBJ whole genome shotgun (WGS) entry which is preliminary data.</text>
</comment>
<keyword evidence="6" id="KW-0067">ATP-binding</keyword>